<dbReference type="InterPro" id="IPR029510">
    <property type="entry name" value="Ald_DH_CS_GLU"/>
</dbReference>
<reference evidence="8" key="1">
    <citation type="submission" date="2019-09" db="EMBL/GenBank/DDBJ databases">
        <title>Mumia zhuanghuii sp. nov. isolated from the intestinal contents of plateau pika (Ochotona curzoniae) in the Qinghai-Tibet plateau of China.</title>
        <authorList>
            <person name="Tian Z."/>
        </authorList>
    </citation>
    <scope>NUCLEOTIDE SEQUENCE [LARGE SCALE GENOMIC DNA]</scope>
    <source>
        <strain evidence="8">L-033</strain>
    </source>
</reference>
<feature type="domain" description="Aldehyde dehydrogenase" evidence="6">
    <location>
        <begin position="18"/>
        <end position="473"/>
    </location>
</feature>
<keyword evidence="2 5" id="KW-0560">Oxidoreductase</keyword>
<keyword evidence="8" id="KW-1185">Reference proteome</keyword>
<dbReference type="PANTHER" id="PTHR42986:SF1">
    <property type="entry name" value="BENZALDEHYDE DEHYDROGENASE YFMT"/>
    <property type="match status" value="1"/>
</dbReference>
<dbReference type="Gene3D" id="3.40.309.10">
    <property type="entry name" value="Aldehyde Dehydrogenase, Chain A, domain 2"/>
    <property type="match status" value="1"/>
</dbReference>
<dbReference type="Gene3D" id="3.40.605.10">
    <property type="entry name" value="Aldehyde Dehydrogenase, Chain A, domain 1"/>
    <property type="match status" value="1"/>
</dbReference>
<comment type="caution">
    <text evidence="7">The sequence shown here is derived from an EMBL/GenBank/DDBJ whole genome shotgun (WGS) entry which is preliminary data.</text>
</comment>
<accession>A0A5N0TFJ6</accession>
<dbReference type="InterPro" id="IPR015590">
    <property type="entry name" value="Aldehyde_DH_dom"/>
</dbReference>
<gene>
    <name evidence="7" type="ORF">F6B40_08855</name>
</gene>
<organism evidence="7 8">
    <name type="scientific">Microbacterium caowuchunii</name>
    <dbReference type="NCBI Taxonomy" id="2614638"/>
    <lineage>
        <taxon>Bacteria</taxon>
        <taxon>Bacillati</taxon>
        <taxon>Actinomycetota</taxon>
        <taxon>Actinomycetes</taxon>
        <taxon>Micrococcales</taxon>
        <taxon>Microbacteriaceae</taxon>
        <taxon>Microbacterium</taxon>
    </lineage>
</organism>
<dbReference type="Proteomes" id="UP000326838">
    <property type="component" value="Unassembled WGS sequence"/>
</dbReference>
<protein>
    <submittedName>
        <fullName evidence="7">Aldehyde dehydrogenase family protein</fullName>
    </submittedName>
</protein>
<evidence type="ECO:0000256" key="1">
    <source>
        <dbReference type="ARBA" id="ARBA00009986"/>
    </source>
</evidence>
<keyword evidence="3" id="KW-0520">NAD</keyword>
<dbReference type="InterPro" id="IPR016163">
    <property type="entry name" value="Ald_DH_C"/>
</dbReference>
<dbReference type="EMBL" id="VYUY01000009">
    <property type="protein sequence ID" value="KAA9133845.1"/>
    <property type="molecule type" value="Genomic_DNA"/>
</dbReference>
<evidence type="ECO:0000256" key="2">
    <source>
        <dbReference type="ARBA" id="ARBA00023002"/>
    </source>
</evidence>
<dbReference type="InterPro" id="IPR016162">
    <property type="entry name" value="Ald_DH_N"/>
</dbReference>
<evidence type="ECO:0000313" key="7">
    <source>
        <dbReference type="EMBL" id="KAA9133845.1"/>
    </source>
</evidence>
<dbReference type="GO" id="GO:0016620">
    <property type="term" value="F:oxidoreductase activity, acting on the aldehyde or oxo group of donors, NAD or NADP as acceptor"/>
    <property type="evidence" value="ECO:0007669"/>
    <property type="project" value="InterPro"/>
</dbReference>
<dbReference type="Pfam" id="PF00171">
    <property type="entry name" value="Aldedh"/>
    <property type="match status" value="1"/>
</dbReference>
<evidence type="ECO:0000256" key="3">
    <source>
        <dbReference type="ARBA" id="ARBA00023027"/>
    </source>
</evidence>
<dbReference type="PANTHER" id="PTHR42986">
    <property type="entry name" value="BENZALDEHYDE DEHYDROGENASE YFMT"/>
    <property type="match status" value="1"/>
</dbReference>
<dbReference type="SUPFAM" id="SSF53720">
    <property type="entry name" value="ALDH-like"/>
    <property type="match status" value="1"/>
</dbReference>
<evidence type="ECO:0000259" key="6">
    <source>
        <dbReference type="Pfam" id="PF00171"/>
    </source>
</evidence>
<comment type="similarity">
    <text evidence="1 5">Belongs to the aldehyde dehydrogenase family.</text>
</comment>
<dbReference type="RefSeq" id="WP_150893152.1">
    <property type="nucleotide sequence ID" value="NZ_VYUY01000009.1"/>
</dbReference>
<sequence>MTFFAQDLWNGRGYSGGWVHFDETVAVTSPSSGATLAEVGIGSPEDMADAVGRADAAQPAWAAMSAEDRATVMRRAAALVEQHADVLIGWLVAEAGSAQGKAAFETGLVTAELHQAAATALMPYGQLLTSAQPRLSMARRRPVGVVGVISPFNFPAILAARSVFPAIALGNAVVLKPDPRTAISGGLFLAAVLEEAGLPEGVFAVVPGSVEAAGVLVDHPAVPVISFTGSTSAGRAIGERAGRHLKRALLELGGNNAMIVMPDVDVAAAASAGAWGSFLHQGQICMTTGRHVVHADVYDEYTTLLAQKAGALVAADPSTGAPLGPIIDAQQRDRIHDLVTASVEAGANLLAGGNYTELFYQPTVLADVRTDHPAFTEEVFGPVAPVLRFEDADEAADIVNASEYGLSVSILAGDAFAALEFGDHLRCGILHINDQTVDDEAQAPFGGTGFSGNGARFGGHEANIEAFTDTQWVTVQSRIRPYPF</sequence>
<proteinExistence type="inferred from homology"/>
<name>A0A5N0TFJ6_9MICO</name>
<evidence type="ECO:0000256" key="4">
    <source>
        <dbReference type="PROSITE-ProRule" id="PRU10007"/>
    </source>
</evidence>
<dbReference type="PROSITE" id="PS00687">
    <property type="entry name" value="ALDEHYDE_DEHYDR_GLU"/>
    <property type="match status" value="1"/>
</dbReference>
<evidence type="ECO:0000256" key="5">
    <source>
        <dbReference type="RuleBase" id="RU003345"/>
    </source>
</evidence>
<evidence type="ECO:0000313" key="8">
    <source>
        <dbReference type="Proteomes" id="UP000326838"/>
    </source>
</evidence>
<feature type="active site" evidence="4">
    <location>
        <position position="251"/>
    </location>
</feature>
<dbReference type="InterPro" id="IPR016161">
    <property type="entry name" value="Ald_DH/histidinol_DH"/>
</dbReference>
<dbReference type="AlphaFoldDB" id="A0A5N0TFJ6"/>